<sequence>MLVVSSSIPVLPELRTPDNDSACVEVPINMLAVAFNCPNIKVSSLANVPRPQAGELPRLSLRLKSTEVVPQLLAYMHTKDQRHLFDCLVPDWMYQVIRPVAPTSGNSGRHKRSASITTVLKAVKAMTMRKGHGRTLSGSSLQDELLDSLVDQQSADDNGGEPGSIRSRLVRACPEGVDLCEALDDVAKNLFALGSNLEELGYCEPGLDEELVILSRTILAEFVRNAKVSPE</sequence>
<organism evidence="1 2">
    <name type="scientific">Heliocybe sulcata</name>
    <dbReference type="NCBI Taxonomy" id="5364"/>
    <lineage>
        <taxon>Eukaryota</taxon>
        <taxon>Fungi</taxon>
        <taxon>Dikarya</taxon>
        <taxon>Basidiomycota</taxon>
        <taxon>Agaricomycotina</taxon>
        <taxon>Agaricomycetes</taxon>
        <taxon>Gloeophyllales</taxon>
        <taxon>Gloeophyllaceae</taxon>
        <taxon>Heliocybe</taxon>
    </lineage>
</organism>
<dbReference type="STRING" id="5364.A0A5C3N7W8"/>
<dbReference type="AlphaFoldDB" id="A0A5C3N7W8"/>
<protein>
    <submittedName>
        <fullName evidence="1">Uncharacterized protein</fullName>
    </submittedName>
</protein>
<proteinExistence type="predicted"/>
<dbReference type="OrthoDB" id="2946666at2759"/>
<dbReference type="Proteomes" id="UP000305948">
    <property type="component" value="Unassembled WGS sequence"/>
</dbReference>
<evidence type="ECO:0000313" key="1">
    <source>
        <dbReference type="EMBL" id="TFK52897.1"/>
    </source>
</evidence>
<accession>A0A5C3N7W8</accession>
<dbReference type="EMBL" id="ML213508">
    <property type="protein sequence ID" value="TFK52897.1"/>
    <property type="molecule type" value="Genomic_DNA"/>
</dbReference>
<name>A0A5C3N7W8_9AGAM</name>
<reference evidence="1 2" key="1">
    <citation type="journal article" date="2019" name="Nat. Ecol. Evol.">
        <title>Megaphylogeny resolves global patterns of mushroom evolution.</title>
        <authorList>
            <person name="Varga T."/>
            <person name="Krizsan K."/>
            <person name="Foldi C."/>
            <person name="Dima B."/>
            <person name="Sanchez-Garcia M."/>
            <person name="Sanchez-Ramirez S."/>
            <person name="Szollosi G.J."/>
            <person name="Szarkandi J.G."/>
            <person name="Papp V."/>
            <person name="Albert L."/>
            <person name="Andreopoulos W."/>
            <person name="Angelini C."/>
            <person name="Antonin V."/>
            <person name="Barry K.W."/>
            <person name="Bougher N.L."/>
            <person name="Buchanan P."/>
            <person name="Buyck B."/>
            <person name="Bense V."/>
            <person name="Catcheside P."/>
            <person name="Chovatia M."/>
            <person name="Cooper J."/>
            <person name="Damon W."/>
            <person name="Desjardin D."/>
            <person name="Finy P."/>
            <person name="Geml J."/>
            <person name="Haridas S."/>
            <person name="Hughes K."/>
            <person name="Justo A."/>
            <person name="Karasinski D."/>
            <person name="Kautmanova I."/>
            <person name="Kiss B."/>
            <person name="Kocsube S."/>
            <person name="Kotiranta H."/>
            <person name="LaButti K.M."/>
            <person name="Lechner B.E."/>
            <person name="Liimatainen K."/>
            <person name="Lipzen A."/>
            <person name="Lukacs Z."/>
            <person name="Mihaltcheva S."/>
            <person name="Morgado L.N."/>
            <person name="Niskanen T."/>
            <person name="Noordeloos M.E."/>
            <person name="Ohm R.A."/>
            <person name="Ortiz-Santana B."/>
            <person name="Ovrebo C."/>
            <person name="Racz N."/>
            <person name="Riley R."/>
            <person name="Savchenko A."/>
            <person name="Shiryaev A."/>
            <person name="Soop K."/>
            <person name="Spirin V."/>
            <person name="Szebenyi C."/>
            <person name="Tomsovsky M."/>
            <person name="Tulloss R.E."/>
            <person name="Uehling J."/>
            <person name="Grigoriev I.V."/>
            <person name="Vagvolgyi C."/>
            <person name="Papp T."/>
            <person name="Martin F.M."/>
            <person name="Miettinen O."/>
            <person name="Hibbett D.S."/>
            <person name="Nagy L.G."/>
        </authorList>
    </citation>
    <scope>NUCLEOTIDE SEQUENCE [LARGE SCALE GENOMIC DNA]</scope>
    <source>
        <strain evidence="1 2">OMC1185</strain>
    </source>
</reference>
<keyword evidence="2" id="KW-1185">Reference proteome</keyword>
<evidence type="ECO:0000313" key="2">
    <source>
        <dbReference type="Proteomes" id="UP000305948"/>
    </source>
</evidence>
<gene>
    <name evidence="1" type="ORF">OE88DRAFT_1656559</name>
</gene>